<evidence type="ECO:0000256" key="1">
    <source>
        <dbReference type="SAM" id="MobiDB-lite"/>
    </source>
</evidence>
<name>A0A7W9PUK6_9ACTN</name>
<gene>
    <name evidence="4" type="ORF">FHS34_003754</name>
</gene>
<feature type="compositionally biased region" description="Pro residues" evidence="1">
    <location>
        <begin position="402"/>
        <end position="443"/>
    </location>
</feature>
<feature type="chain" id="PRO_5030681044" description="PKD domain-containing protein" evidence="2">
    <location>
        <begin position="22"/>
        <end position="757"/>
    </location>
</feature>
<dbReference type="SUPFAM" id="SSF49299">
    <property type="entry name" value="PKD domain"/>
    <property type="match status" value="1"/>
</dbReference>
<dbReference type="Proteomes" id="UP000585836">
    <property type="component" value="Unassembled WGS sequence"/>
</dbReference>
<dbReference type="InterPro" id="IPR015943">
    <property type="entry name" value="WD40/YVTN_repeat-like_dom_sf"/>
</dbReference>
<protein>
    <recommendedName>
        <fullName evidence="3">PKD domain-containing protein</fullName>
    </recommendedName>
</protein>
<evidence type="ECO:0000313" key="4">
    <source>
        <dbReference type="EMBL" id="MBB5928285.1"/>
    </source>
</evidence>
<reference evidence="4 5" key="1">
    <citation type="submission" date="2020-08" db="EMBL/GenBank/DDBJ databases">
        <title>Genomic Encyclopedia of Type Strains, Phase III (KMG-III): the genomes of soil and plant-associated and newly described type strains.</title>
        <authorList>
            <person name="Whitman W."/>
        </authorList>
    </citation>
    <scope>NUCLEOTIDE SEQUENCE [LARGE SCALE GENOMIC DNA]</scope>
    <source>
        <strain evidence="4 5">CECT 3313</strain>
    </source>
</reference>
<feature type="region of interest" description="Disordered" evidence="1">
    <location>
        <begin position="368"/>
        <end position="464"/>
    </location>
</feature>
<dbReference type="AlphaFoldDB" id="A0A7W9PUK6"/>
<feature type="compositionally biased region" description="Basic and acidic residues" evidence="1">
    <location>
        <begin position="368"/>
        <end position="399"/>
    </location>
</feature>
<feature type="domain" description="PKD" evidence="3">
    <location>
        <begin position="495"/>
        <end position="550"/>
    </location>
</feature>
<dbReference type="SUPFAM" id="SSF63825">
    <property type="entry name" value="YWTD domain"/>
    <property type="match status" value="1"/>
</dbReference>
<dbReference type="InterPro" id="IPR013783">
    <property type="entry name" value="Ig-like_fold"/>
</dbReference>
<feature type="signal peptide" evidence="2">
    <location>
        <begin position="1"/>
        <end position="21"/>
    </location>
</feature>
<dbReference type="RefSeq" id="WP_184966675.1">
    <property type="nucleotide sequence ID" value="NZ_JACHJK010000006.1"/>
</dbReference>
<dbReference type="EMBL" id="JACHJK010000006">
    <property type="protein sequence ID" value="MBB5928285.1"/>
    <property type="molecule type" value="Genomic_DNA"/>
</dbReference>
<comment type="caution">
    <text evidence="4">The sequence shown here is derived from an EMBL/GenBank/DDBJ whole genome shotgun (WGS) entry which is preliminary data.</text>
</comment>
<dbReference type="InterPro" id="IPR000601">
    <property type="entry name" value="PKD_dom"/>
</dbReference>
<dbReference type="PROSITE" id="PS50093">
    <property type="entry name" value="PKD"/>
    <property type="match status" value="1"/>
</dbReference>
<dbReference type="Gene3D" id="2.60.40.10">
    <property type="entry name" value="Immunoglobulins"/>
    <property type="match status" value="1"/>
</dbReference>
<proteinExistence type="predicted"/>
<keyword evidence="2" id="KW-0732">Signal</keyword>
<dbReference type="Gene3D" id="2.130.10.10">
    <property type="entry name" value="YVTN repeat-like/Quinoprotein amine dehydrogenase"/>
    <property type="match status" value="1"/>
</dbReference>
<dbReference type="Pfam" id="PF18911">
    <property type="entry name" value="PKD_4"/>
    <property type="match status" value="1"/>
</dbReference>
<sequence length="757" mass="78017">MTRLVAWTLAAVLAVTGLALAGSGNSAEKPRLLSGAAWLPSARAGQLALLDGSTAEVAAQVKVSSGGRGLEVVQQGAHAYAVDTEEGALRRVDGATFAVTPALASGTPGARPIPDAREGLRAFASPDHLYAVDVEHGVFTEADAHTLARRGALQPLAADADAQSTVLDDTGTLWALDARTGDLDIIGAGRHTTRRHASTPGPGRLVLAGGSPVLVDLTRRTASLLRPGSGEAASAVPLELREGDEVTVSGSPGSPRVYVISRGVLTICEFRSTSCGSSVQLGDSGQGFGQAVETGGRLFVPNYRTGKVWIVDLAGTRVVAQPRVITPTTRFQLLTRDGVVFFNDPVSERAGVVRLDGEVVKVAKYDPARPDKGVVRPDVPQDDKQNRNNKDDRDGEAKPEPSATPLPPDPLPGPSQDVVPPPPTGNPPPPPTTTAPTRLPPPNGGDGASDPPTPSDSPSPSSTPRAITIAATTTAPTAGEGVGLEVRATDGGTAPRAAAWDFGDTLTGSGLSVTHAWNESRTAQVSVTATFDDDRTATTSIPIAVSARTVTLTVSNTGAGTVTGQGIDCGVDCQETLPAGTTVTLTAAGGTAADFRGWLGCAQPNGDVCTVTVDQNITISSSFADVVSSGQTVVEGSYTVDLDNGRVGAGSWDIWWYQASFTQGLEESAQMTPGRGSSTGSTIVNLGVTDFQSIGPEQLPGLAYSTEAIPGGPDVPNQLVDGDVFAVRTKTGNYSKVLVVGRGRWDITIRWITYKSG</sequence>
<organism evidence="4 5">
    <name type="scientific">Streptomyces echinatus</name>
    <dbReference type="NCBI Taxonomy" id="67293"/>
    <lineage>
        <taxon>Bacteria</taxon>
        <taxon>Bacillati</taxon>
        <taxon>Actinomycetota</taxon>
        <taxon>Actinomycetes</taxon>
        <taxon>Kitasatosporales</taxon>
        <taxon>Streptomycetaceae</taxon>
        <taxon>Streptomyces</taxon>
    </lineage>
</organism>
<evidence type="ECO:0000313" key="5">
    <source>
        <dbReference type="Proteomes" id="UP000585836"/>
    </source>
</evidence>
<keyword evidence="5" id="KW-1185">Reference proteome</keyword>
<evidence type="ECO:0000259" key="3">
    <source>
        <dbReference type="PROSITE" id="PS50093"/>
    </source>
</evidence>
<accession>A0A7W9PUK6</accession>
<dbReference type="InterPro" id="IPR035986">
    <property type="entry name" value="PKD_dom_sf"/>
</dbReference>
<dbReference type="GO" id="GO:0005975">
    <property type="term" value="P:carbohydrate metabolic process"/>
    <property type="evidence" value="ECO:0007669"/>
    <property type="project" value="UniProtKB-ARBA"/>
</dbReference>
<evidence type="ECO:0000256" key="2">
    <source>
        <dbReference type="SAM" id="SignalP"/>
    </source>
</evidence>